<dbReference type="AlphaFoldDB" id="A0A3A4AJ69"/>
<gene>
    <name evidence="9" type="ORF">D5H75_26250</name>
</gene>
<evidence type="ECO:0000256" key="5">
    <source>
        <dbReference type="ARBA" id="ARBA00023136"/>
    </source>
</evidence>
<feature type="transmembrane region" description="Helical" evidence="7">
    <location>
        <begin position="519"/>
        <end position="538"/>
    </location>
</feature>
<feature type="compositionally biased region" description="Low complexity" evidence="6">
    <location>
        <begin position="299"/>
        <end position="310"/>
    </location>
</feature>
<evidence type="ECO:0000256" key="6">
    <source>
        <dbReference type="SAM" id="MobiDB-lite"/>
    </source>
</evidence>
<feature type="transmembrane region" description="Helical" evidence="7">
    <location>
        <begin position="550"/>
        <end position="571"/>
    </location>
</feature>
<sequence length="746" mass="78261">MEKGYGEGLAMGGTIQIVVHSPNGSLLLPRRKRAVDRAIAALERQPYVHKVHTLYNRTGGLAPNLRIGVIRVELSGHSFDQVPEITKRLSAAAQPARELGLEVVAADASNPADKEVKTGASEVMGVLVALVVLMLAFGTVIAAGVPIFAALLSLATALAVIGMLGHVADIPKNAPILASMIGLGVGIDYALFLLARHRALLARGVPVVESVARTVATSGGAVIFAGGTVVIALSGLMLAGLPMLQTLAWTTGIAVVGAVLASVSLVPAILGLLGHRVNAWRVPSPRPRRRTAARKSRDAATTASAAGQASVASTAGQASAANPASAANAKNAGNAPAGRTPSGDMGNAEGWARLGRWVARRPWRALIGALVVLGVLTAPALSLRLGVIDEGYQASDSPARRAYELISVGFGPGATGPVLAVATLDRPLPAGDEAARERLKRITDRFADVEGVAHAQVMRVRDDQRGVIVQIVPTTQPGHPDTADLVRRLRGVEVPGAEVHLGHKVAAMTEVGERLTERMPLVVGVVVLLSALLLLLAFRAPVVAIKAALMNLVSLGASFGALAVVFSWGLGTRLVGIEPSMWDKESMLQTIFFSVPVENYVPLMMLAVLFGLSMDYEVFLLTAVRQAYLRTRDNRLAVAEGLGTTGRVITSAALIMVAVFTAFIAYPDPVIKMFGVGLSVAIVVDATIIRGLLVPATMVLLGRANWWCPRWLDRVLPPLSIADHADEDDTPPPAPARQEPRVPVHV</sequence>
<evidence type="ECO:0000259" key="8">
    <source>
        <dbReference type="PROSITE" id="PS50156"/>
    </source>
</evidence>
<evidence type="ECO:0000256" key="3">
    <source>
        <dbReference type="ARBA" id="ARBA00022692"/>
    </source>
</evidence>
<feature type="region of interest" description="Disordered" evidence="6">
    <location>
        <begin position="322"/>
        <end position="346"/>
    </location>
</feature>
<comment type="subcellular location">
    <subcellularLocation>
        <location evidence="1">Cell membrane</location>
        <topology evidence="1">Multi-pass membrane protein</topology>
    </subcellularLocation>
</comment>
<feature type="transmembrane region" description="Helical" evidence="7">
    <location>
        <begin position="363"/>
        <end position="383"/>
    </location>
</feature>
<comment type="caution">
    <text evidence="9">The sequence shown here is derived from an EMBL/GenBank/DDBJ whole genome shotgun (WGS) entry which is preliminary data.</text>
</comment>
<protein>
    <submittedName>
        <fullName evidence="9">MMPL family transporter</fullName>
    </submittedName>
</protein>
<feature type="transmembrane region" description="Helical" evidence="7">
    <location>
        <begin position="215"/>
        <end position="241"/>
    </location>
</feature>
<feature type="transmembrane region" description="Helical" evidence="7">
    <location>
        <begin position="247"/>
        <end position="273"/>
    </location>
</feature>
<evidence type="ECO:0000313" key="9">
    <source>
        <dbReference type="EMBL" id="RJL26647.1"/>
    </source>
</evidence>
<evidence type="ECO:0000256" key="2">
    <source>
        <dbReference type="ARBA" id="ARBA00022475"/>
    </source>
</evidence>
<dbReference type="InterPro" id="IPR050545">
    <property type="entry name" value="Mycobact_MmpL"/>
</dbReference>
<dbReference type="Gene3D" id="1.20.1640.10">
    <property type="entry name" value="Multidrug efflux transporter AcrB transmembrane domain"/>
    <property type="match status" value="2"/>
</dbReference>
<dbReference type="Pfam" id="PF03176">
    <property type="entry name" value="MMPL"/>
    <property type="match status" value="3"/>
</dbReference>
<reference evidence="9 10" key="1">
    <citation type="submission" date="2018-09" db="EMBL/GenBank/DDBJ databases">
        <title>YIM 75507 draft genome.</title>
        <authorList>
            <person name="Tang S."/>
            <person name="Feng Y."/>
        </authorList>
    </citation>
    <scope>NUCLEOTIDE SEQUENCE [LARGE SCALE GENOMIC DNA]</scope>
    <source>
        <strain evidence="9 10">YIM 75507</strain>
    </source>
</reference>
<feature type="domain" description="SSD" evidence="8">
    <location>
        <begin position="147"/>
        <end position="272"/>
    </location>
</feature>
<feature type="compositionally biased region" description="Low complexity" evidence="6">
    <location>
        <begin position="322"/>
        <end position="339"/>
    </location>
</feature>
<dbReference type="PROSITE" id="PS50156">
    <property type="entry name" value="SSD"/>
    <property type="match status" value="1"/>
</dbReference>
<dbReference type="InterPro" id="IPR000731">
    <property type="entry name" value="SSD"/>
</dbReference>
<dbReference type="GO" id="GO:0005886">
    <property type="term" value="C:plasma membrane"/>
    <property type="evidence" value="ECO:0007669"/>
    <property type="project" value="UniProtKB-SubCell"/>
</dbReference>
<keyword evidence="2" id="KW-1003">Cell membrane</keyword>
<feature type="transmembrane region" description="Helical" evidence="7">
    <location>
        <begin position="678"/>
        <end position="701"/>
    </location>
</feature>
<evidence type="ECO:0000256" key="7">
    <source>
        <dbReference type="SAM" id="Phobius"/>
    </source>
</evidence>
<keyword evidence="5 7" id="KW-0472">Membrane</keyword>
<feature type="transmembrane region" description="Helical" evidence="7">
    <location>
        <begin position="645"/>
        <end position="666"/>
    </location>
</feature>
<feature type="transmembrane region" description="Helical" evidence="7">
    <location>
        <begin position="148"/>
        <end position="168"/>
    </location>
</feature>
<dbReference type="Proteomes" id="UP000265768">
    <property type="component" value="Unassembled WGS sequence"/>
</dbReference>
<dbReference type="EMBL" id="QZEY01000012">
    <property type="protein sequence ID" value="RJL26647.1"/>
    <property type="molecule type" value="Genomic_DNA"/>
</dbReference>
<dbReference type="OrthoDB" id="7051771at2"/>
<proteinExistence type="predicted"/>
<organism evidence="9 10">
    <name type="scientific">Bailinhaonella thermotolerans</name>
    <dbReference type="NCBI Taxonomy" id="1070861"/>
    <lineage>
        <taxon>Bacteria</taxon>
        <taxon>Bacillati</taxon>
        <taxon>Actinomycetota</taxon>
        <taxon>Actinomycetes</taxon>
        <taxon>Streptosporangiales</taxon>
        <taxon>Streptosporangiaceae</taxon>
        <taxon>Bailinhaonella</taxon>
    </lineage>
</organism>
<keyword evidence="10" id="KW-1185">Reference proteome</keyword>
<feature type="region of interest" description="Disordered" evidence="6">
    <location>
        <begin position="284"/>
        <end position="310"/>
    </location>
</feature>
<feature type="transmembrane region" description="Helical" evidence="7">
    <location>
        <begin position="603"/>
        <end position="624"/>
    </location>
</feature>
<dbReference type="PANTHER" id="PTHR33406:SF13">
    <property type="entry name" value="MEMBRANE PROTEIN YDFJ"/>
    <property type="match status" value="1"/>
</dbReference>
<evidence type="ECO:0000256" key="4">
    <source>
        <dbReference type="ARBA" id="ARBA00022989"/>
    </source>
</evidence>
<accession>A0A3A4AJ69</accession>
<evidence type="ECO:0000313" key="10">
    <source>
        <dbReference type="Proteomes" id="UP000265768"/>
    </source>
</evidence>
<keyword evidence="4 7" id="KW-1133">Transmembrane helix</keyword>
<dbReference type="SUPFAM" id="SSF82866">
    <property type="entry name" value="Multidrug efflux transporter AcrB transmembrane domain"/>
    <property type="match status" value="2"/>
</dbReference>
<feature type="region of interest" description="Disordered" evidence="6">
    <location>
        <begin position="723"/>
        <end position="746"/>
    </location>
</feature>
<keyword evidence="3 7" id="KW-0812">Transmembrane</keyword>
<evidence type="ECO:0000256" key="1">
    <source>
        <dbReference type="ARBA" id="ARBA00004651"/>
    </source>
</evidence>
<dbReference type="PANTHER" id="PTHR33406">
    <property type="entry name" value="MEMBRANE PROTEIN MJ1562-RELATED"/>
    <property type="match status" value="1"/>
</dbReference>
<name>A0A3A4AJ69_9ACTN</name>
<feature type="transmembrane region" description="Helical" evidence="7">
    <location>
        <begin position="174"/>
        <end position="194"/>
    </location>
</feature>
<dbReference type="InterPro" id="IPR004869">
    <property type="entry name" value="MMPL_dom"/>
</dbReference>